<organism evidence="1 2">
    <name type="scientific">Marinoscillum furvescens DSM 4134</name>
    <dbReference type="NCBI Taxonomy" id="1122208"/>
    <lineage>
        <taxon>Bacteria</taxon>
        <taxon>Pseudomonadati</taxon>
        <taxon>Bacteroidota</taxon>
        <taxon>Cytophagia</taxon>
        <taxon>Cytophagales</taxon>
        <taxon>Reichenbachiellaceae</taxon>
        <taxon>Marinoscillum</taxon>
    </lineage>
</organism>
<keyword evidence="2" id="KW-1185">Reference proteome</keyword>
<reference evidence="1 2" key="1">
    <citation type="submission" date="2018-07" db="EMBL/GenBank/DDBJ databases">
        <title>Genomic Encyclopedia of Type Strains, Phase IV (KMG-IV): sequencing the most valuable type-strain genomes for metagenomic binning, comparative biology and taxonomic classification.</title>
        <authorList>
            <person name="Goeker M."/>
        </authorList>
    </citation>
    <scope>NUCLEOTIDE SEQUENCE [LARGE SCALE GENOMIC DNA]</scope>
    <source>
        <strain evidence="1 2">DSM 4134</strain>
    </source>
</reference>
<name>A0A3D9LJ58_MARFU</name>
<protein>
    <submittedName>
        <fullName evidence="1">Uncharacterized protein DUF4270</fullName>
    </submittedName>
</protein>
<dbReference type="EMBL" id="QREG01000001">
    <property type="protein sequence ID" value="REE05843.1"/>
    <property type="molecule type" value="Genomic_DNA"/>
</dbReference>
<dbReference type="RefSeq" id="WP_170147849.1">
    <property type="nucleotide sequence ID" value="NZ_QREG01000001.1"/>
</dbReference>
<dbReference type="Proteomes" id="UP000256779">
    <property type="component" value="Unassembled WGS sequence"/>
</dbReference>
<dbReference type="Pfam" id="PF14092">
    <property type="entry name" value="DUF4270"/>
    <property type="match status" value="1"/>
</dbReference>
<proteinExistence type="predicted"/>
<gene>
    <name evidence="1" type="ORF">C7460_101362</name>
</gene>
<dbReference type="InterPro" id="IPR025366">
    <property type="entry name" value="DUF4270"/>
</dbReference>
<evidence type="ECO:0000313" key="2">
    <source>
        <dbReference type="Proteomes" id="UP000256779"/>
    </source>
</evidence>
<accession>A0A3D9LJ58</accession>
<evidence type="ECO:0000313" key="1">
    <source>
        <dbReference type="EMBL" id="REE05843.1"/>
    </source>
</evidence>
<dbReference type="PROSITE" id="PS51257">
    <property type="entry name" value="PROKAR_LIPOPROTEIN"/>
    <property type="match status" value="1"/>
</dbReference>
<sequence length="434" mass="47994">MKSGLALLLVPFFFACDDPSDLGLELESDNNPLQLHKFETVIPASTLYIDSLRTEHFTTSLFGRYQDPVFGEVTATSYHSYSVASGTLPGDTLDYSDVFLILKIKEAKADGIVGNERIEVRECNEQIHSDVKYFASNSLEQKDEVIATHDFTYDPLGDTIINVPLSEAYGTWLFDLLVKGSDTGDNQDSLLQNKYDYPPLAFNPGSGNAALYSIDLDDDTTGIYVEMTNGSGALEYFQWDLKNEHFASLERDRSGTPLSVFNSDYQEEVLNEQAYLNLLSGVYTQLDLAPYLEFAESHQQIIINRASLRLAFEEGENSPVDFIQFYYPNSSGRINGGAVVNGSLVNNVLLSEGAYRPGSSNVSALTLGLATDSVSYEADITLFTQILSDNSDNEDDYLAEKLVITSPETIGLGQTTFIKSDIKLTVYYATVENN</sequence>
<comment type="caution">
    <text evidence="1">The sequence shown here is derived from an EMBL/GenBank/DDBJ whole genome shotgun (WGS) entry which is preliminary data.</text>
</comment>
<dbReference type="AlphaFoldDB" id="A0A3D9LJ58"/>